<dbReference type="Proteomes" id="UP001526426">
    <property type="component" value="Unassembled WGS sequence"/>
</dbReference>
<reference evidence="2 3" key="1">
    <citation type="submission" date="2021-08" db="EMBL/GenBank/DDBJ databases">
        <title>Draft genome sequence of Spirulina subsalsa with high tolerance to salinity and hype-accumulation of phycocyanin.</title>
        <authorList>
            <person name="Pei H."/>
            <person name="Jiang L."/>
        </authorList>
    </citation>
    <scope>NUCLEOTIDE SEQUENCE [LARGE SCALE GENOMIC DNA]</scope>
    <source>
        <strain evidence="2 3">FACHB-351</strain>
    </source>
</reference>
<protein>
    <submittedName>
        <fullName evidence="2">Transposase</fullName>
    </submittedName>
</protein>
<evidence type="ECO:0000259" key="1">
    <source>
        <dbReference type="SMART" id="SM01321"/>
    </source>
</evidence>
<accession>A0ABT3L5Z1</accession>
<feature type="domain" description="Transposase IS200-like" evidence="1">
    <location>
        <begin position="9"/>
        <end position="124"/>
    </location>
</feature>
<proteinExistence type="predicted"/>
<dbReference type="SUPFAM" id="SSF143422">
    <property type="entry name" value="Transposase IS200-like"/>
    <property type="match status" value="1"/>
</dbReference>
<dbReference type="EMBL" id="JAIHOM010000038">
    <property type="protein sequence ID" value="MCW6036519.1"/>
    <property type="molecule type" value="Genomic_DNA"/>
</dbReference>
<dbReference type="RefSeq" id="WP_265264288.1">
    <property type="nucleotide sequence ID" value="NZ_JAIHOM010000038.1"/>
</dbReference>
<dbReference type="PANTHER" id="PTHR34322">
    <property type="entry name" value="TRANSPOSASE, Y1_TNP DOMAIN-CONTAINING"/>
    <property type="match status" value="1"/>
</dbReference>
<evidence type="ECO:0000313" key="2">
    <source>
        <dbReference type="EMBL" id="MCW6036519.1"/>
    </source>
</evidence>
<dbReference type="Pfam" id="PF01797">
    <property type="entry name" value="Y1_Tnp"/>
    <property type="match status" value="1"/>
</dbReference>
<gene>
    <name evidence="2" type="ORF">K4A83_09605</name>
</gene>
<dbReference type="InterPro" id="IPR002686">
    <property type="entry name" value="Transposase_17"/>
</dbReference>
<evidence type="ECO:0000313" key="3">
    <source>
        <dbReference type="Proteomes" id="UP001526426"/>
    </source>
</evidence>
<dbReference type="SMART" id="SM01321">
    <property type="entry name" value="Y1_Tnp"/>
    <property type="match status" value="1"/>
</dbReference>
<dbReference type="InterPro" id="IPR036515">
    <property type="entry name" value="Transposase_17_sf"/>
</dbReference>
<keyword evidence="3" id="KW-1185">Reference proteome</keyword>
<sequence>MPYRRIVLNAGHYYHVYNRGHNRELIFFERENYLYFLRQLRKYLIQRQVADVIAYCLMPNHYHLLLYINVDYLSRAMQQLGVSYAKAINQRYRRVGSLFQGRFQAIAVDSDEYLWQLTRYIHLNPVKANLVNRPEEWEFSSYPEYLGLRRGTLPKLEAMQDYFESATDYRLFVESSIQSTAIQHLMFDE</sequence>
<name>A0ABT3L5Z1_9CYAN</name>
<comment type="caution">
    <text evidence="2">The sequence shown here is derived from an EMBL/GenBank/DDBJ whole genome shotgun (WGS) entry which is preliminary data.</text>
</comment>
<dbReference type="PANTHER" id="PTHR34322:SF2">
    <property type="entry name" value="TRANSPOSASE IS200-LIKE DOMAIN-CONTAINING PROTEIN"/>
    <property type="match status" value="1"/>
</dbReference>
<organism evidence="2 3">
    <name type="scientific">Spirulina subsalsa FACHB-351</name>
    <dbReference type="NCBI Taxonomy" id="234711"/>
    <lineage>
        <taxon>Bacteria</taxon>
        <taxon>Bacillati</taxon>
        <taxon>Cyanobacteriota</taxon>
        <taxon>Cyanophyceae</taxon>
        <taxon>Spirulinales</taxon>
        <taxon>Spirulinaceae</taxon>
        <taxon>Spirulina</taxon>
    </lineage>
</organism>
<dbReference type="Gene3D" id="3.30.70.1290">
    <property type="entry name" value="Transposase IS200-like"/>
    <property type="match status" value="1"/>
</dbReference>